<keyword evidence="1" id="KW-0472">Membrane</keyword>
<feature type="transmembrane region" description="Helical" evidence="1">
    <location>
        <begin position="81"/>
        <end position="107"/>
    </location>
</feature>
<gene>
    <name evidence="2" type="ORF">B7C51_18345</name>
</gene>
<keyword evidence="1" id="KW-1133">Transmembrane helix</keyword>
<dbReference type="AlphaFoldDB" id="A0A1V0UVT2"/>
<accession>A0A1V0UVT2</accession>
<dbReference type="Proteomes" id="UP000192727">
    <property type="component" value="Chromosome"/>
</dbReference>
<evidence type="ECO:0000313" key="3">
    <source>
        <dbReference type="Proteomes" id="UP000192727"/>
    </source>
</evidence>
<sequence>MNALFWKSLQAMKHRKPRLAVLFILPIIYLYALYRSGLSQVTILVFFPATFTLFSSVIHFSMEDIIGSESILATSISIQKIWLWNLIFIVASGYVYSIILLTAGTGLLNLVKGIGYFSLSVYDEMQFIANLALCFAFLGAATCHYADYSFGKQMTASVFALIHLACPFVFLIWGSRLEVNQNSVWITLATAVFIFLIAFIFIRNSNKEKLLMNTQKLMMAYNNTNNTIEE</sequence>
<feature type="transmembrane region" description="Helical" evidence="1">
    <location>
        <begin position="17"/>
        <end position="34"/>
    </location>
</feature>
<keyword evidence="1" id="KW-0812">Transmembrane</keyword>
<name>A0A1V0UVT2_9BACL</name>
<feature type="transmembrane region" description="Helical" evidence="1">
    <location>
        <begin position="183"/>
        <end position="202"/>
    </location>
</feature>
<organism evidence="2 3">
    <name type="scientific">Paenibacillus larvae subsp. pulvifaciens</name>
    <dbReference type="NCBI Taxonomy" id="1477"/>
    <lineage>
        <taxon>Bacteria</taxon>
        <taxon>Bacillati</taxon>
        <taxon>Bacillota</taxon>
        <taxon>Bacilli</taxon>
        <taxon>Bacillales</taxon>
        <taxon>Paenibacillaceae</taxon>
        <taxon>Paenibacillus</taxon>
    </lineage>
</organism>
<feature type="transmembrane region" description="Helical" evidence="1">
    <location>
        <begin position="158"/>
        <end position="177"/>
    </location>
</feature>
<feature type="transmembrane region" description="Helical" evidence="1">
    <location>
        <begin position="127"/>
        <end position="146"/>
    </location>
</feature>
<evidence type="ECO:0000313" key="2">
    <source>
        <dbReference type="EMBL" id="ARF69353.1"/>
    </source>
</evidence>
<feature type="transmembrane region" description="Helical" evidence="1">
    <location>
        <begin position="40"/>
        <end position="60"/>
    </location>
</feature>
<proteinExistence type="predicted"/>
<reference evidence="2 3" key="1">
    <citation type="submission" date="2017-03" db="EMBL/GenBank/DDBJ databases">
        <title>Paenibacillus larvae genome sequencing.</title>
        <authorList>
            <person name="Dingman D.W."/>
        </authorList>
    </citation>
    <scope>NUCLEOTIDE SEQUENCE [LARGE SCALE GENOMIC DNA]</scope>
    <source>
        <strain evidence="2 3">SAG 10367</strain>
    </source>
</reference>
<dbReference type="EMBL" id="CP020557">
    <property type="protein sequence ID" value="ARF69353.1"/>
    <property type="molecule type" value="Genomic_DNA"/>
</dbReference>
<evidence type="ECO:0000256" key="1">
    <source>
        <dbReference type="SAM" id="Phobius"/>
    </source>
</evidence>
<protein>
    <submittedName>
        <fullName evidence="2">Uncharacterized protein</fullName>
    </submittedName>
</protein>